<dbReference type="KEGG" id="ccj:UL81_02655"/>
<dbReference type="PANTHER" id="PTHR47642">
    <property type="entry name" value="ATP-DEPENDENT DNA HELICASE"/>
    <property type="match status" value="1"/>
</dbReference>
<dbReference type="SUPFAM" id="SSF52540">
    <property type="entry name" value="P-loop containing nucleoside triphosphate hydrolases"/>
    <property type="match status" value="2"/>
</dbReference>
<dbReference type="InterPro" id="IPR027417">
    <property type="entry name" value="P-loop_NTPase"/>
</dbReference>
<gene>
    <name evidence="2" type="ORF">UL81_02655</name>
</gene>
<dbReference type="Gene3D" id="3.40.50.300">
    <property type="entry name" value="P-loop containing nucleotide triphosphate hydrolases"/>
    <property type="match status" value="2"/>
</dbReference>
<evidence type="ECO:0000313" key="3">
    <source>
        <dbReference type="Proteomes" id="UP000033566"/>
    </source>
</evidence>
<keyword evidence="3" id="KW-1185">Reference proteome</keyword>
<keyword evidence="2" id="KW-0067">ATP-binding</keyword>
<dbReference type="GO" id="GO:0003678">
    <property type="term" value="F:DNA helicase activity"/>
    <property type="evidence" value="ECO:0007669"/>
    <property type="project" value="InterPro"/>
</dbReference>
<name>A0A0F6QUY7_9CORY</name>
<dbReference type="PATRIC" id="fig|161896.4.peg.522"/>
<evidence type="ECO:0000313" key="2">
    <source>
        <dbReference type="EMBL" id="AKE38512.1"/>
    </source>
</evidence>
<keyword evidence="2" id="KW-0547">Nucleotide-binding</keyword>
<dbReference type="OrthoDB" id="9763659at2"/>
<dbReference type="GO" id="GO:0000723">
    <property type="term" value="P:telomere maintenance"/>
    <property type="evidence" value="ECO:0007669"/>
    <property type="project" value="InterPro"/>
</dbReference>
<dbReference type="InterPro" id="IPR010285">
    <property type="entry name" value="DNA_helicase_pif1-like_DEAD"/>
</dbReference>
<dbReference type="Gene3D" id="3.40.50.10190">
    <property type="entry name" value="BRCT domain"/>
    <property type="match status" value="1"/>
</dbReference>
<accession>A0A0F6QUY7</accession>
<dbReference type="RefSeq" id="WP_046453224.1">
    <property type="nucleotide sequence ID" value="NZ_CP011311.1"/>
</dbReference>
<dbReference type="InterPro" id="IPR036420">
    <property type="entry name" value="BRCT_dom_sf"/>
</dbReference>
<keyword evidence="2" id="KW-0378">Hydrolase</keyword>
<feature type="domain" description="DNA helicase Pif1-like DEAD-box helicase" evidence="1">
    <location>
        <begin position="16"/>
        <end position="209"/>
    </location>
</feature>
<dbReference type="GO" id="GO:0006281">
    <property type="term" value="P:DNA repair"/>
    <property type="evidence" value="ECO:0007669"/>
    <property type="project" value="InterPro"/>
</dbReference>
<dbReference type="Pfam" id="PF05970">
    <property type="entry name" value="PIF1"/>
    <property type="match status" value="1"/>
</dbReference>
<keyword evidence="2" id="KW-0347">Helicase</keyword>
<evidence type="ECO:0000259" key="1">
    <source>
        <dbReference type="Pfam" id="PF05970"/>
    </source>
</evidence>
<dbReference type="Proteomes" id="UP000033566">
    <property type="component" value="Chromosome"/>
</dbReference>
<sequence>MSIQITEEFAAALDAMNSCRNVLISGKAGTGKSTLLRTYLDQVGDKNVLVTAPTGVAALNVEGFTIHKAFGFRPGMFPEDIDKRGGQWRPSAQVWDVLKKVDVLVVDEVSMVRADLFDMMDRALKRIRHNQQAFGGVQLILVGDLLQLPPVVTQDEQELFDAHWPSPFFFDAHCYSELELEDINLTQVWRQKDPTFLNILNEVREGAVGQESLDLLNECVDEDFEAPNDWVTLTSRKRTVAEINQAQLDRLDSEQFTHTAIRAGEADDSSFSGTDELHYAVGARVMTVINDPQGRFVNGSFGEITRATSTEIDVRLDDTGQTVTLQLHTWEIRRPNMEGRHLSSEVVGTITQFPVILAWAITIHKAQGKTIPKCFIYLKGGTTTDGQFYVALSRAVDLENLRFSAPVEPRHIRANNALVRKVRREVATGVDNSRVVFLSFDGVNFRVSEHIARIHAVIYQDGQRVADFGSWINPMADLGKFGEVNNIPAGGLAMAPSLADFWPLLLRQAQGGIVVGDRLAMLERAVRHQERGMQVALGVGYDADDFDVDLSGTVEERCAQLAQAYENGLINPTRGQVVPPADVDAEGAVWVPGWASQSSMLLDATHATDSDHAWAAMSGAERHPESVAEVEECAELLADWAISRGRWSEDMRDEVLNRAAAITNYPISIPAPLNDGPDVHTLLQPGTRVAFTGRNNLLDGPADDERLTEICEARNLEYKKAVSKSRCDVLVAGDISSMSRKAQNARAFGKPIIAQEDFENWWRSEQVPSQTVEANEPAPPREPEPVPYDAPSFDDLYDDLEVIEASSLTPGMRVAFRGSVVVEGHLFTHGPQLQALCADLGLEYKQAVTKTRCDVLVSDNLDATDGKTDLARRHNKPVVRTEDFTAWAAQKIAEQVAEANNANEEETVEEPVTPTLTNEDVMASIARPTGSDDSIASDEAGLDADVYDEDFGAALLEKAEELRDPMYPIKQEVKAAPYSPHPFNVDRQTALQQHQVAPYQQPAVPVPQPAHPAQREKSQARKYFNKFGISAFASALLFFGIGIGASTNTDDALIGIVAILWMVVSIVTIYFGVLAAIKAITKK</sequence>
<dbReference type="PANTHER" id="PTHR47642:SF5">
    <property type="entry name" value="ATP-DEPENDENT DNA HELICASE"/>
    <property type="match status" value="1"/>
</dbReference>
<reference evidence="2 3" key="1">
    <citation type="journal article" date="2015" name="Genome Announc.">
        <title>Complete Genome Sequence of Corynebacterium camporealensis DSM 44610, Isolated from the Milk of a Manchega Sheep with Subclinical Mastitis.</title>
        <authorList>
            <person name="Ruckert C."/>
            <person name="Albersmeier A."/>
            <person name="Winkler A."/>
            <person name="Tauch A."/>
        </authorList>
    </citation>
    <scope>NUCLEOTIDE SEQUENCE [LARGE SCALE GENOMIC DNA]</scope>
    <source>
        <strain evidence="2 3">DSM 44610</strain>
    </source>
</reference>
<dbReference type="CDD" id="cd18809">
    <property type="entry name" value="SF1_C_RecD"/>
    <property type="match status" value="1"/>
</dbReference>
<proteinExistence type="predicted"/>
<dbReference type="HOGENOM" id="CLU_011470_0_0_11"/>
<protein>
    <submittedName>
        <fullName evidence="2">PIF1-like helicase</fullName>
    </submittedName>
</protein>
<dbReference type="InterPro" id="IPR051055">
    <property type="entry name" value="PIF1_helicase"/>
</dbReference>
<dbReference type="EMBL" id="CP011311">
    <property type="protein sequence ID" value="AKE38512.1"/>
    <property type="molecule type" value="Genomic_DNA"/>
</dbReference>
<organism evidence="2 3">
    <name type="scientific">Corynebacterium camporealensis</name>
    <dbReference type="NCBI Taxonomy" id="161896"/>
    <lineage>
        <taxon>Bacteria</taxon>
        <taxon>Bacillati</taxon>
        <taxon>Actinomycetota</taxon>
        <taxon>Actinomycetes</taxon>
        <taxon>Mycobacteriales</taxon>
        <taxon>Corynebacteriaceae</taxon>
        <taxon>Corynebacterium</taxon>
    </lineage>
</organism>
<dbReference type="AlphaFoldDB" id="A0A0F6QUY7"/>
<dbReference type="STRING" id="161896.UL81_02655"/>